<protein>
    <recommendedName>
        <fullName evidence="5 13">Enolase</fullName>
        <ecNumber evidence="4 13">4.2.1.11</ecNumber>
    </recommendedName>
    <alternativeName>
        <fullName evidence="13">2-phospho-D-glycerate hydro-lyase</fullName>
    </alternativeName>
    <alternativeName>
        <fullName evidence="13">2-phosphoglycerate dehydratase</fullName>
    </alternativeName>
</protein>
<dbReference type="SMART" id="SM01193">
    <property type="entry name" value="Enolase_N"/>
    <property type="match status" value="1"/>
</dbReference>
<dbReference type="HAMAP" id="MF_00318">
    <property type="entry name" value="Enolase"/>
    <property type="match status" value="1"/>
</dbReference>
<feature type="binding site" evidence="15">
    <location>
        <position position="291"/>
    </location>
    <ligand>
        <name>substrate</name>
    </ligand>
</feature>
<dbReference type="NCBIfam" id="TIGR01060">
    <property type="entry name" value="eno"/>
    <property type="match status" value="1"/>
</dbReference>
<feature type="binding site" evidence="15">
    <location>
        <position position="164"/>
    </location>
    <ligand>
        <name>substrate</name>
    </ligand>
</feature>
<comment type="similarity">
    <text evidence="3 13">Belongs to the enolase family.</text>
</comment>
<dbReference type="UniPathway" id="UPA00109">
    <property type="reaction ID" value="UER00187"/>
</dbReference>
<dbReference type="GO" id="GO:0009986">
    <property type="term" value="C:cell surface"/>
    <property type="evidence" value="ECO:0007669"/>
    <property type="project" value="UniProtKB-SubCell"/>
</dbReference>
<feature type="binding site" evidence="13">
    <location>
        <position position="372"/>
    </location>
    <ligand>
        <name>(2R)-2-phosphoglycerate</name>
        <dbReference type="ChEBI" id="CHEBI:58289"/>
    </ligand>
</feature>
<feature type="binding site" evidence="13">
    <location>
        <position position="163"/>
    </location>
    <ligand>
        <name>(2R)-2-phosphoglycerate</name>
        <dbReference type="ChEBI" id="CHEBI:58289"/>
    </ligand>
</feature>
<dbReference type="FunFam" id="3.30.390.10:FF:000001">
    <property type="entry name" value="Enolase"/>
    <property type="match status" value="1"/>
</dbReference>
<dbReference type="SMART" id="SM01192">
    <property type="entry name" value="Enolase_C"/>
    <property type="match status" value="1"/>
</dbReference>
<dbReference type="GO" id="GO:0009274">
    <property type="term" value="C:peptidoglycan-based cell wall"/>
    <property type="evidence" value="ECO:0007669"/>
    <property type="project" value="UniProtKB-ARBA"/>
</dbReference>
<dbReference type="GO" id="GO:0000015">
    <property type="term" value="C:phosphopyruvate hydratase complex"/>
    <property type="evidence" value="ECO:0007669"/>
    <property type="project" value="InterPro"/>
</dbReference>
<name>A0A1E8GNB3_9LACT</name>
<evidence type="ECO:0000313" key="19">
    <source>
        <dbReference type="EMBL" id="OFI49745.1"/>
    </source>
</evidence>
<evidence type="ECO:0000256" key="11">
    <source>
        <dbReference type="ARBA" id="ARBA00023239"/>
    </source>
</evidence>
<feature type="binding site" evidence="13 16">
    <location>
        <position position="291"/>
    </location>
    <ligand>
        <name>Mg(2+)</name>
        <dbReference type="ChEBI" id="CHEBI:18420"/>
    </ligand>
</feature>
<gene>
    <name evidence="13" type="primary">eno</name>
    <name evidence="19" type="ORF">BG261_10730</name>
</gene>
<feature type="binding site" evidence="13 16">
    <location>
        <position position="318"/>
    </location>
    <ligand>
        <name>Mg(2+)</name>
        <dbReference type="ChEBI" id="CHEBI:18420"/>
    </ligand>
</feature>
<dbReference type="FunFam" id="3.20.20.120:FF:000001">
    <property type="entry name" value="Enolase"/>
    <property type="match status" value="1"/>
</dbReference>
<proteinExistence type="inferred from homology"/>
<evidence type="ECO:0000256" key="8">
    <source>
        <dbReference type="ARBA" id="ARBA00022723"/>
    </source>
</evidence>
<dbReference type="SFLD" id="SFLDF00002">
    <property type="entry name" value="enolase"/>
    <property type="match status" value="1"/>
</dbReference>
<sequence length="434" mass="46920">MSIITDVYAREVLDSRGNPTLEVEVYTESGAFGRGMVPSGASTGEHEAVELRDGDKSRYGGLGTQKAVDNVNNIIADAIIGMDVRDQLGIDKTMIALDGTPNKGKLGANAILGVSIAAARAAADFLEVPLYNYLGGFNAKVLPTPMMNIINGGSHSDAPIAFQEFMILPVGAPTFKEALRYGAEVFHALKKILKDRGLETAVGDEGGFAPKFEGTEDGVETIIKAIEAAGYVPGEDIFIGFDCASSEFYDKENGIYDYSKFEGSTGAKRTAAEQIDYLEELVNKYPILSIEDGMDENDWDGWKALTERLGKRVQLVGDDFFVTNTDYLSRGIEEGAANSILIKVNQIGTLTETFEAIEMAKEAGYTAVVSHRSGETEDSTISDIAVATNAGQIKTGSLSRTDRIAKYNQLLRIEDQLGDVAEYKGLKSFYNLKK</sequence>
<dbReference type="GO" id="GO:0006096">
    <property type="term" value="P:glycolytic process"/>
    <property type="evidence" value="ECO:0007669"/>
    <property type="project" value="UniProtKB-UniRule"/>
</dbReference>
<comment type="cofactor">
    <cofactor evidence="16">
        <name>Mg(2+)</name>
        <dbReference type="ChEBI" id="CHEBI:18420"/>
    </cofactor>
    <text evidence="16">Mg(2+) is required for catalysis and for stabilizing the dimer.</text>
</comment>
<organism evidence="19 20">
    <name type="scientific">Floricoccus tropicus</name>
    <dbReference type="NCBI Taxonomy" id="1859473"/>
    <lineage>
        <taxon>Bacteria</taxon>
        <taxon>Bacillati</taxon>
        <taxon>Bacillota</taxon>
        <taxon>Bacilli</taxon>
        <taxon>Lactobacillales</taxon>
        <taxon>Streptococcaceae</taxon>
        <taxon>Floricoccus</taxon>
    </lineage>
</organism>
<reference evidence="20" key="1">
    <citation type="submission" date="2016-09" db="EMBL/GenBank/DDBJ databases">
        <title>Draft genome sequence of a novel species of the family Streptococcaceae isolated from flowers.</title>
        <authorList>
            <person name="Chuah L.-O."/>
            <person name="Yap K.-P."/>
            <person name="Thong K.L."/>
            <person name="Liong M.T."/>
            <person name="Ahmad R."/>
            <person name="Rusul G."/>
        </authorList>
    </citation>
    <scope>NUCLEOTIDE SEQUENCE [LARGE SCALE GENOMIC DNA]</scope>
    <source>
        <strain evidence="20">DF1</strain>
    </source>
</reference>
<feature type="binding site" evidence="15">
    <location>
        <position position="155"/>
    </location>
    <ligand>
        <name>substrate</name>
    </ligand>
</feature>
<feature type="domain" description="Enolase N-terminal" evidence="18">
    <location>
        <begin position="4"/>
        <end position="134"/>
    </location>
</feature>
<dbReference type="SUPFAM" id="SSF51604">
    <property type="entry name" value="Enolase C-terminal domain-like"/>
    <property type="match status" value="1"/>
</dbReference>
<feature type="binding site" evidence="13 16">
    <location>
        <position position="242"/>
    </location>
    <ligand>
        <name>Mg(2+)</name>
        <dbReference type="ChEBI" id="CHEBI:18420"/>
    </ligand>
</feature>
<feature type="binding site" evidence="15">
    <location>
        <position position="394"/>
    </location>
    <ligand>
        <name>substrate</name>
    </ligand>
</feature>
<dbReference type="InterPro" id="IPR020810">
    <property type="entry name" value="Enolase_C"/>
</dbReference>
<dbReference type="Pfam" id="PF00113">
    <property type="entry name" value="Enolase_C"/>
    <property type="match status" value="1"/>
</dbReference>
<evidence type="ECO:0000259" key="18">
    <source>
        <dbReference type="SMART" id="SM01193"/>
    </source>
</evidence>
<dbReference type="OrthoDB" id="9804716at2"/>
<keyword evidence="9 13" id="KW-0460">Magnesium</keyword>
<accession>A0A1E8GNB3</accession>
<evidence type="ECO:0000256" key="5">
    <source>
        <dbReference type="ARBA" id="ARBA00017068"/>
    </source>
</evidence>
<evidence type="ECO:0000256" key="7">
    <source>
        <dbReference type="ARBA" id="ARBA00022525"/>
    </source>
</evidence>
<dbReference type="EC" id="4.2.1.11" evidence="4 13"/>
<dbReference type="RefSeq" id="WP_070791787.1">
    <property type="nucleotide sequence ID" value="NZ_MKIR01000006.1"/>
</dbReference>
<dbReference type="Pfam" id="PF03952">
    <property type="entry name" value="Enolase_N"/>
    <property type="match status" value="1"/>
</dbReference>
<evidence type="ECO:0000256" key="16">
    <source>
        <dbReference type="PIRSR" id="PIRSR001400-3"/>
    </source>
</evidence>
<feature type="binding site" evidence="13">
    <location>
        <position position="394"/>
    </location>
    <ligand>
        <name>(2R)-2-phosphoglycerate</name>
        <dbReference type="ChEBI" id="CHEBI:58289"/>
    </ligand>
</feature>
<comment type="subcellular location">
    <subcellularLocation>
        <location evidence="13">Cytoplasm</location>
    </subcellularLocation>
    <subcellularLocation>
        <location evidence="1 13">Secreted</location>
    </subcellularLocation>
    <subcellularLocation>
        <location evidence="13">Cell surface</location>
    </subcellularLocation>
    <text evidence="13">Fractions of enolase are present in both the cytoplasm and on the cell surface.</text>
</comment>
<dbReference type="SFLD" id="SFLDS00001">
    <property type="entry name" value="Enolase"/>
    <property type="match status" value="1"/>
</dbReference>
<evidence type="ECO:0000256" key="9">
    <source>
        <dbReference type="ARBA" id="ARBA00022842"/>
    </source>
</evidence>
<dbReference type="STRING" id="1859473.BG261_10730"/>
<evidence type="ECO:0000313" key="20">
    <source>
        <dbReference type="Proteomes" id="UP000178622"/>
    </source>
</evidence>
<dbReference type="InterPro" id="IPR020811">
    <property type="entry name" value="Enolase_N"/>
</dbReference>
<dbReference type="InterPro" id="IPR020809">
    <property type="entry name" value="Enolase_CS"/>
</dbReference>
<keyword evidence="20" id="KW-1185">Reference proteome</keyword>
<dbReference type="PRINTS" id="PR00148">
    <property type="entry name" value="ENOLASE"/>
</dbReference>
<feature type="binding site" evidence="15">
    <location>
        <begin position="370"/>
        <end position="373"/>
    </location>
    <ligand>
        <name>substrate</name>
    </ligand>
</feature>
<comment type="catalytic activity">
    <reaction evidence="12">
        <text>(2R)-2-phosphoglycerate = phosphoenolpyruvate + H2O</text>
        <dbReference type="Rhea" id="RHEA:10164"/>
        <dbReference type="ChEBI" id="CHEBI:15377"/>
        <dbReference type="ChEBI" id="CHEBI:58289"/>
        <dbReference type="ChEBI" id="CHEBI:58702"/>
        <dbReference type="EC" id="4.2.1.11"/>
    </reaction>
    <physiologicalReaction direction="left-to-right" evidence="12">
        <dbReference type="Rhea" id="RHEA:10165"/>
    </physiologicalReaction>
</comment>
<dbReference type="GO" id="GO:0004634">
    <property type="term" value="F:phosphopyruvate hydratase activity"/>
    <property type="evidence" value="ECO:0007669"/>
    <property type="project" value="UniProtKB-UniRule"/>
</dbReference>
<keyword evidence="19" id="KW-0670">Pyruvate</keyword>
<comment type="pathway">
    <text evidence="2 13">Carbohydrate degradation; glycolysis; pyruvate from D-glyceraldehyde 3-phosphate: step 4/5.</text>
</comment>
<evidence type="ECO:0000256" key="14">
    <source>
        <dbReference type="PIRSR" id="PIRSR001400-1"/>
    </source>
</evidence>
<dbReference type="PANTHER" id="PTHR11902:SF1">
    <property type="entry name" value="ENOLASE"/>
    <property type="match status" value="1"/>
</dbReference>
<evidence type="ECO:0000256" key="12">
    <source>
        <dbReference type="ARBA" id="ARBA00048951"/>
    </source>
</evidence>
<dbReference type="EMBL" id="MKIR01000006">
    <property type="protein sequence ID" value="OFI49745.1"/>
    <property type="molecule type" value="Genomic_DNA"/>
</dbReference>
<evidence type="ECO:0000256" key="3">
    <source>
        <dbReference type="ARBA" id="ARBA00009604"/>
    </source>
</evidence>
<feature type="active site" description="Proton donor" evidence="13 14">
    <location>
        <position position="205"/>
    </location>
</feature>
<comment type="function">
    <text evidence="13">Catalyzes the reversible conversion of 2-phosphoglycerate (2-PG) into phosphoenolpyruvate (PEP). It is essential for the degradation of carbohydrates via glycolysis.</text>
</comment>
<dbReference type="CDD" id="cd03313">
    <property type="entry name" value="enolase"/>
    <property type="match status" value="1"/>
</dbReference>
<dbReference type="InterPro" id="IPR036849">
    <property type="entry name" value="Enolase-like_C_sf"/>
</dbReference>
<evidence type="ECO:0000256" key="1">
    <source>
        <dbReference type="ARBA" id="ARBA00004613"/>
    </source>
</evidence>
<dbReference type="SUPFAM" id="SSF54826">
    <property type="entry name" value="Enolase N-terminal domain-like"/>
    <property type="match status" value="1"/>
</dbReference>
<dbReference type="PROSITE" id="PS00164">
    <property type="entry name" value="ENOLASE"/>
    <property type="match status" value="1"/>
</dbReference>
<keyword evidence="11 13" id="KW-0456">Lyase</keyword>
<dbReference type="AlphaFoldDB" id="A0A1E8GNB3"/>
<feature type="active site" description="Proton acceptor" evidence="13 14">
    <location>
        <position position="343"/>
    </location>
</feature>
<feature type="domain" description="Enolase C-terminal TIM barrel" evidence="17">
    <location>
        <begin position="139"/>
        <end position="431"/>
    </location>
</feature>
<feature type="binding site" evidence="15">
    <location>
        <position position="318"/>
    </location>
    <ligand>
        <name>substrate</name>
    </ligand>
</feature>
<keyword evidence="6 13" id="KW-0963">Cytoplasm</keyword>
<evidence type="ECO:0000256" key="2">
    <source>
        <dbReference type="ARBA" id="ARBA00005031"/>
    </source>
</evidence>
<feature type="binding site" evidence="13">
    <location>
        <position position="343"/>
    </location>
    <ligand>
        <name>(2R)-2-phosphoglycerate</name>
        <dbReference type="ChEBI" id="CHEBI:58289"/>
    </ligand>
</feature>
<dbReference type="PANTHER" id="PTHR11902">
    <property type="entry name" value="ENOLASE"/>
    <property type="match status" value="1"/>
</dbReference>
<comment type="caution">
    <text evidence="19">The sequence shown here is derived from an EMBL/GenBank/DDBJ whole genome shotgun (WGS) entry which is preliminary data.</text>
</comment>
<feature type="binding site" evidence="13">
    <location>
        <position position="373"/>
    </location>
    <ligand>
        <name>(2R)-2-phosphoglycerate</name>
        <dbReference type="ChEBI" id="CHEBI:58289"/>
    </ligand>
</feature>
<keyword evidence="8 13" id="KW-0479">Metal-binding</keyword>
<dbReference type="GO" id="GO:0005576">
    <property type="term" value="C:extracellular region"/>
    <property type="evidence" value="ECO:0007669"/>
    <property type="project" value="UniProtKB-SubCell"/>
</dbReference>
<dbReference type="Proteomes" id="UP000178622">
    <property type="component" value="Unassembled WGS sequence"/>
</dbReference>
<dbReference type="Gene3D" id="3.20.20.120">
    <property type="entry name" value="Enolase-like C-terminal domain"/>
    <property type="match status" value="1"/>
</dbReference>
<dbReference type="InterPro" id="IPR029017">
    <property type="entry name" value="Enolase-like_N"/>
</dbReference>
<evidence type="ECO:0000256" key="4">
    <source>
        <dbReference type="ARBA" id="ARBA00012058"/>
    </source>
</evidence>
<evidence type="ECO:0000256" key="10">
    <source>
        <dbReference type="ARBA" id="ARBA00023152"/>
    </source>
</evidence>
<evidence type="ECO:0000256" key="13">
    <source>
        <dbReference type="HAMAP-Rule" id="MF_00318"/>
    </source>
</evidence>
<keyword evidence="10 13" id="KW-0324">Glycolysis</keyword>
<dbReference type="PIRSF" id="PIRSF001400">
    <property type="entry name" value="Enolase"/>
    <property type="match status" value="1"/>
</dbReference>
<dbReference type="GO" id="GO:0000287">
    <property type="term" value="F:magnesium ion binding"/>
    <property type="evidence" value="ECO:0007669"/>
    <property type="project" value="UniProtKB-UniRule"/>
</dbReference>
<comment type="cofactor">
    <cofactor evidence="13">
        <name>Mg(2+)</name>
        <dbReference type="ChEBI" id="CHEBI:18420"/>
    </cofactor>
    <text evidence="13">Binds a second Mg(2+) ion via substrate during catalysis.</text>
</comment>
<dbReference type="SFLD" id="SFLDG00178">
    <property type="entry name" value="enolase"/>
    <property type="match status" value="1"/>
</dbReference>
<dbReference type="InterPro" id="IPR000941">
    <property type="entry name" value="Enolase"/>
</dbReference>
<evidence type="ECO:0000259" key="17">
    <source>
        <dbReference type="SMART" id="SM01192"/>
    </source>
</evidence>
<keyword evidence="7 13" id="KW-0964">Secreted</keyword>
<evidence type="ECO:0000256" key="6">
    <source>
        <dbReference type="ARBA" id="ARBA00022490"/>
    </source>
</evidence>
<evidence type="ECO:0000256" key="15">
    <source>
        <dbReference type="PIRSR" id="PIRSR001400-2"/>
    </source>
</evidence>
<dbReference type="Gene3D" id="3.30.390.10">
    <property type="entry name" value="Enolase-like, N-terminal domain"/>
    <property type="match status" value="1"/>
</dbReference>